<reference evidence="2" key="1">
    <citation type="journal article" date="2012" name="Science">
        <title>The Paleozoic origin of enzymatic lignin decomposition reconstructed from 31 fungal genomes.</title>
        <authorList>
            <person name="Floudas D."/>
            <person name="Binder M."/>
            <person name="Riley R."/>
            <person name="Barry K."/>
            <person name="Blanchette R.A."/>
            <person name="Henrissat B."/>
            <person name="Martinez A.T."/>
            <person name="Otillar R."/>
            <person name="Spatafora J.W."/>
            <person name="Yadav J.S."/>
            <person name="Aerts A."/>
            <person name="Benoit I."/>
            <person name="Boyd A."/>
            <person name="Carlson A."/>
            <person name="Copeland A."/>
            <person name="Coutinho P.M."/>
            <person name="de Vries R.P."/>
            <person name="Ferreira P."/>
            <person name="Findley K."/>
            <person name="Foster B."/>
            <person name="Gaskell J."/>
            <person name="Glotzer D."/>
            <person name="Gorecki P."/>
            <person name="Heitman J."/>
            <person name="Hesse C."/>
            <person name="Hori C."/>
            <person name="Igarashi K."/>
            <person name="Jurgens J.A."/>
            <person name="Kallen N."/>
            <person name="Kersten P."/>
            <person name="Kohler A."/>
            <person name="Kuees U."/>
            <person name="Kumar T.K.A."/>
            <person name="Kuo A."/>
            <person name="LaButti K."/>
            <person name="Larrondo L.F."/>
            <person name="Lindquist E."/>
            <person name="Ling A."/>
            <person name="Lombard V."/>
            <person name="Lucas S."/>
            <person name="Lundell T."/>
            <person name="Martin R."/>
            <person name="McLaughlin D.J."/>
            <person name="Morgenstern I."/>
            <person name="Morin E."/>
            <person name="Murat C."/>
            <person name="Nagy L.G."/>
            <person name="Nolan M."/>
            <person name="Ohm R.A."/>
            <person name="Patyshakuliyeva A."/>
            <person name="Rokas A."/>
            <person name="Ruiz-Duenas F.J."/>
            <person name="Sabat G."/>
            <person name="Salamov A."/>
            <person name="Samejima M."/>
            <person name="Schmutz J."/>
            <person name="Slot J.C."/>
            <person name="St John F."/>
            <person name="Stenlid J."/>
            <person name="Sun H."/>
            <person name="Sun S."/>
            <person name="Syed K."/>
            <person name="Tsang A."/>
            <person name="Wiebenga A."/>
            <person name="Young D."/>
            <person name="Pisabarro A."/>
            <person name="Eastwood D.C."/>
            <person name="Martin F."/>
            <person name="Cullen D."/>
            <person name="Grigoriev I.V."/>
            <person name="Hibbett D.S."/>
        </authorList>
    </citation>
    <scope>NUCLEOTIDE SEQUENCE [LARGE SCALE GENOMIC DNA]</scope>
    <source>
        <strain evidence="2">RWD-64-598 SS2</strain>
    </source>
</reference>
<accession>A0A5M3M9E6</accession>
<sequence length="189" mass="20769">MDIKQAFQEHNITPKYIHTVPEVLSVSYGGKSISPGEVLPRSQTLERPAVSYHSAKQDTDYAILMIDPDLFTTDDPTGEVRHWLEIVRFSTGDSSGTATPVRTITEYLPCTPGLGSGQHRYIFVLAEGASEGPLRDGGIEGVQPETKNAPKEDLKDRMGFHIQEWLAKYGLRPVAANFMLASAFATTGF</sequence>
<name>A0A5M3M9E6_CONPW</name>
<dbReference type="SUPFAM" id="SSF49777">
    <property type="entry name" value="PEBP-like"/>
    <property type="match status" value="1"/>
</dbReference>
<comment type="caution">
    <text evidence="1">The sequence shown here is derived from an EMBL/GenBank/DDBJ whole genome shotgun (WGS) entry which is preliminary data.</text>
</comment>
<protein>
    <submittedName>
        <fullName evidence="1">PEBP-like protein</fullName>
    </submittedName>
</protein>
<dbReference type="EMBL" id="JH711587">
    <property type="protein sequence ID" value="EIW75789.1"/>
    <property type="molecule type" value="Genomic_DNA"/>
</dbReference>
<proteinExistence type="predicted"/>
<dbReference type="PANTHER" id="PTHR11362:SF82">
    <property type="entry name" value="PHOSPHATIDYLETHANOLAMINE-BINDING PROTEIN 4"/>
    <property type="match status" value="1"/>
</dbReference>
<dbReference type="PANTHER" id="PTHR11362">
    <property type="entry name" value="PHOSPHATIDYLETHANOLAMINE-BINDING PROTEIN"/>
    <property type="match status" value="1"/>
</dbReference>
<dbReference type="Pfam" id="PF01161">
    <property type="entry name" value="PBP"/>
    <property type="match status" value="1"/>
</dbReference>
<dbReference type="InterPro" id="IPR008914">
    <property type="entry name" value="PEBP"/>
</dbReference>
<gene>
    <name evidence="1" type="ORF">CONPUDRAFT_158578</name>
</gene>
<dbReference type="CDD" id="cd00866">
    <property type="entry name" value="PEBP_euk"/>
    <property type="match status" value="1"/>
</dbReference>
<dbReference type="Gene3D" id="3.90.280.10">
    <property type="entry name" value="PEBP-like"/>
    <property type="match status" value="1"/>
</dbReference>
<dbReference type="InterPro" id="IPR036610">
    <property type="entry name" value="PEBP-like_sf"/>
</dbReference>
<keyword evidence="2" id="KW-1185">Reference proteome</keyword>
<dbReference type="KEGG" id="cput:CONPUDRAFT_158578"/>
<dbReference type="AlphaFoldDB" id="A0A5M3M9E6"/>
<dbReference type="Proteomes" id="UP000053558">
    <property type="component" value="Unassembled WGS sequence"/>
</dbReference>
<evidence type="ECO:0000313" key="1">
    <source>
        <dbReference type="EMBL" id="EIW75789.1"/>
    </source>
</evidence>
<dbReference type="InterPro" id="IPR035810">
    <property type="entry name" value="PEBP_euk"/>
</dbReference>
<organism evidence="1 2">
    <name type="scientific">Coniophora puteana (strain RWD-64-598)</name>
    <name type="common">Brown rot fungus</name>
    <dbReference type="NCBI Taxonomy" id="741705"/>
    <lineage>
        <taxon>Eukaryota</taxon>
        <taxon>Fungi</taxon>
        <taxon>Dikarya</taxon>
        <taxon>Basidiomycota</taxon>
        <taxon>Agaricomycotina</taxon>
        <taxon>Agaricomycetes</taxon>
        <taxon>Agaricomycetidae</taxon>
        <taxon>Boletales</taxon>
        <taxon>Coniophorineae</taxon>
        <taxon>Coniophoraceae</taxon>
        <taxon>Coniophora</taxon>
    </lineage>
</organism>
<dbReference type="OrthoDB" id="2506647at2759"/>
<dbReference type="GeneID" id="19203939"/>
<dbReference type="RefSeq" id="XP_007773810.1">
    <property type="nucleotide sequence ID" value="XM_007775620.1"/>
</dbReference>
<evidence type="ECO:0000313" key="2">
    <source>
        <dbReference type="Proteomes" id="UP000053558"/>
    </source>
</evidence>